<feature type="transmembrane region" description="Helical" evidence="1">
    <location>
        <begin position="50"/>
        <end position="70"/>
    </location>
</feature>
<keyword evidence="3" id="KW-1185">Reference proteome</keyword>
<evidence type="ECO:0000313" key="2">
    <source>
        <dbReference type="EMBL" id="QPG58665.1"/>
    </source>
</evidence>
<name>A0ABX6V7R1_9GAMM</name>
<protein>
    <submittedName>
        <fullName evidence="2">O-antigen ligase family protein</fullName>
    </submittedName>
</protein>
<dbReference type="RefSeq" id="WP_195873082.1">
    <property type="nucleotide sequence ID" value="NZ_CP045503.2"/>
</dbReference>
<feature type="transmembrane region" description="Helical" evidence="1">
    <location>
        <begin position="103"/>
        <end position="127"/>
    </location>
</feature>
<feature type="transmembrane region" description="Helical" evidence="1">
    <location>
        <begin position="12"/>
        <end position="30"/>
    </location>
</feature>
<feature type="transmembrane region" description="Helical" evidence="1">
    <location>
        <begin position="369"/>
        <end position="390"/>
    </location>
</feature>
<dbReference type="Proteomes" id="UP000316416">
    <property type="component" value="Chromosome"/>
</dbReference>
<organism evidence="2 3">
    <name type="scientific">Shewanella eurypsychrophilus</name>
    <dbReference type="NCBI Taxonomy" id="2593656"/>
    <lineage>
        <taxon>Bacteria</taxon>
        <taxon>Pseudomonadati</taxon>
        <taxon>Pseudomonadota</taxon>
        <taxon>Gammaproteobacteria</taxon>
        <taxon>Alteromonadales</taxon>
        <taxon>Shewanellaceae</taxon>
        <taxon>Shewanella</taxon>
    </lineage>
</organism>
<dbReference type="EMBL" id="CP045503">
    <property type="protein sequence ID" value="QPG58665.1"/>
    <property type="molecule type" value="Genomic_DNA"/>
</dbReference>
<dbReference type="GO" id="GO:0016874">
    <property type="term" value="F:ligase activity"/>
    <property type="evidence" value="ECO:0007669"/>
    <property type="project" value="UniProtKB-KW"/>
</dbReference>
<sequence>MTSIALATTRFKYSYLQLFLALNVILLPFFDNISGALFKLGIMGDGSLGSPSQLGRLIATIFVVFLILKYCSHYAKLLAITILCYFLFIESVSALFHRELIPFLFGIVMSTKVIFCSFCIIFFVDICRKGLLTKNQIEYWVILYGTIISILVLTAYLSGFHISNYSKGIATRGLFVSGNGLGVVMGSCALILVHRLQTLKLFKLVHILLLLVTTALIGTKGGLIFFAIGMIYLLLKIGRSFPIVSIILALVTSYYLLFPLLELLGSVFENIIYKFNHIDNKWTLLASSRDKFIINAFNIVDWEGLHAIRFLFGAGAYYAYLDPSSAILTTRKLLENDLFELFFSYGVMIPLLYIATYFVGVFKAFKTRNYFYVLLLSLIFFHSITAGHVIFNGTSSIMLAFTLALIFSHKVTDRT</sequence>
<feature type="transmembrane region" description="Helical" evidence="1">
    <location>
        <begin position="205"/>
        <end position="235"/>
    </location>
</feature>
<feature type="transmembrane region" description="Helical" evidence="1">
    <location>
        <begin position="299"/>
        <end position="321"/>
    </location>
</feature>
<feature type="transmembrane region" description="Helical" evidence="1">
    <location>
        <begin position="241"/>
        <end position="264"/>
    </location>
</feature>
<keyword evidence="1" id="KW-1133">Transmembrane helix</keyword>
<proteinExistence type="predicted"/>
<evidence type="ECO:0000256" key="1">
    <source>
        <dbReference type="SAM" id="Phobius"/>
    </source>
</evidence>
<accession>A0ABX6V7R1</accession>
<feature type="transmembrane region" description="Helical" evidence="1">
    <location>
        <begin position="139"/>
        <end position="162"/>
    </location>
</feature>
<keyword evidence="1" id="KW-0812">Transmembrane</keyword>
<feature type="transmembrane region" description="Helical" evidence="1">
    <location>
        <begin position="174"/>
        <end position="193"/>
    </location>
</feature>
<gene>
    <name evidence="2" type="ORF">FM038_015510</name>
</gene>
<feature type="transmembrane region" description="Helical" evidence="1">
    <location>
        <begin position="341"/>
        <end position="362"/>
    </location>
</feature>
<keyword evidence="2" id="KW-0436">Ligase</keyword>
<reference evidence="2" key="1">
    <citation type="submission" date="2021-07" db="EMBL/GenBank/DDBJ databases">
        <title>Shewanella sp. YLB-07 whole genome sequence.</title>
        <authorList>
            <person name="Yu L."/>
        </authorList>
    </citation>
    <scope>NUCLEOTIDE SEQUENCE</scope>
    <source>
        <strain evidence="2">YLB-08</strain>
    </source>
</reference>
<keyword evidence="1" id="KW-0472">Membrane</keyword>
<feature type="transmembrane region" description="Helical" evidence="1">
    <location>
        <begin position="77"/>
        <end position="97"/>
    </location>
</feature>
<evidence type="ECO:0000313" key="3">
    <source>
        <dbReference type="Proteomes" id="UP000316416"/>
    </source>
</evidence>